<feature type="region of interest" description="Disordered" evidence="1">
    <location>
        <begin position="218"/>
        <end position="242"/>
    </location>
</feature>
<feature type="region of interest" description="Disordered" evidence="1">
    <location>
        <begin position="308"/>
        <end position="332"/>
    </location>
</feature>
<dbReference type="OrthoDB" id="5810714at2759"/>
<reference evidence="3" key="1">
    <citation type="submission" date="2020-09" db="EMBL/GenBank/DDBJ databases">
        <authorList>
            <person name="Kikuchi T."/>
        </authorList>
    </citation>
    <scope>NUCLEOTIDE SEQUENCE</scope>
    <source>
        <strain evidence="3">SH1</strain>
    </source>
</reference>
<dbReference type="InterPro" id="IPR003034">
    <property type="entry name" value="SAP_dom"/>
</dbReference>
<accession>A0A811L7Q4</accession>
<comment type="caution">
    <text evidence="3">The sequence shown here is derived from an EMBL/GenBank/DDBJ whole genome shotgun (WGS) entry which is preliminary data.</text>
</comment>
<gene>
    <name evidence="3" type="ORF">BOKJ2_LOCUS10336</name>
</gene>
<keyword evidence="4" id="KW-1185">Reference proteome</keyword>
<dbReference type="PROSITE" id="PS50800">
    <property type="entry name" value="SAP"/>
    <property type="match status" value="1"/>
</dbReference>
<dbReference type="Proteomes" id="UP000614601">
    <property type="component" value="Unassembled WGS sequence"/>
</dbReference>
<feature type="region of interest" description="Disordered" evidence="1">
    <location>
        <begin position="50"/>
        <end position="96"/>
    </location>
</feature>
<evidence type="ECO:0000313" key="3">
    <source>
        <dbReference type="EMBL" id="CAD5223566.1"/>
    </source>
</evidence>
<dbReference type="AlphaFoldDB" id="A0A811L7Q4"/>
<dbReference type="Proteomes" id="UP000783686">
    <property type="component" value="Unassembled WGS sequence"/>
</dbReference>
<evidence type="ECO:0000256" key="1">
    <source>
        <dbReference type="SAM" id="MobiDB-lite"/>
    </source>
</evidence>
<proteinExistence type="predicted"/>
<sequence length="365" mass="41305">MDARKQRLLSMTYNEIRALCRTNGIKAVGTKAKMVETLSETMVEKDETVAAEQDENMDQGHDETPVQQQDVNMEEEAMDTEEQKENRNNTFTMEEGEVSVVPKEVLKAHADISLDESYVTGNLFTPDESPAVAPVLEVKKKTEKVVEASVRPTRATRNNAGSKLLKPGFSKAKATDRFASIHKKNFDKMESIEEAQKKLQNQRAKYVKAASEATVRLATPKRDRSAPKFSTPKTPTSANFKFGKTRPENIEQVQKPFDKEKAVASRLTRAAKEVRQPETDVKKLTMQKKRTNIKLTVPDCSERIEQLATPKSAGPVSISKERRSYTPKTTPYKYVDTTKMSDAELRAFDARQKRLEARSRRLNFQ</sequence>
<organism evidence="3 4">
    <name type="scientific">Bursaphelenchus okinawaensis</name>
    <dbReference type="NCBI Taxonomy" id="465554"/>
    <lineage>
        <taxon>Eukaryota</taxon>
        <taxon>Metazoa</taxon>
        <taxon>Ecdysozoa</taxon>
        <taxon>Nematoda</taxon>
        <taxon>Chromadorea</taxon>
        <taxon>Rhabditida</taxon>
        <taxon>Tylenchina</taxon>
        <taxon>Tylenchomorpha</taxon>
        <taxon>Aphelenchoidea</taxon>
        <taxon>Aphelenchoididae</taxon>
        <taxon>Bursaphelenchus</taxon>
    </lineage>
</organism>
<feature type="domain" description="SAP" evidence="2">
    <location>
        <begin position="8"/>
        <end position="42"/>
    </location>
</feature>
<protein>
    <recommendedName>
        <fullName evidence="2">SAP domain-containing protein</fullName>
    </recommendedName>
</protein>
<name>A0A811L7Q4_9BILA</name>
<dbReference type="EMBL" id="CAJFCW020000005">
    <property type="protein sequence ID" value="CAG9118220.1"/>
    <property type="molecule type" value="Genomic_DNA"/>
</dbReference>
<evidence type="ECO:0000259" key="2">
    <source>
        <dbReference type="PROSITE" id="PS50800"/>
    </source>
</evidence>
<evidence type="ECO:0000313" key="4">
    <source>
        <dbReference type="Proteomes" id="UP000614601"/>
    </source>
</evidence>
<dbReference type="EMBL" id="CAJFDH010000005">
    <property type="protein sequence ID" value="CAD5223566.1"/>
    <property type="molecule type" value="Genomic_DNA"/>
</dbReference>